<proteinExistence type="predicted"/>
<evidence type="ECO:0000313" key="2">
    <source>
        <dbReference type="WBParaSite" id="nRc.2.0.1.t22229-RA"/>
    </source>
</evidence>
<dbReference type="AlphaFoldDB" id="A0A915J947"/>
<protein>
    <submittedName>
        <fullName evidence="2">Uncharacterized protein</fullName>
    </submittedName>
</protein>
<dbReference type="WBParaSite" id="nRc.2.0.1.t22229-RA">
    <property type="protein sequence ID" value="nRc.2.0.1.t22229-RA"/>
    <property type="gene ID" value="nRc.2.0.1.g22229"/>
</dbReference>
<name>A0A915J947_ROMCU</name>
<reference evidence="2" key="1">
    <citation type="submission" date="2022-11" db="UniProtKB">
        <authorList>
            <consortium name="WormBaseParasite"/>
        </authorList>
    </citation>
    <scope>IDENTIFICATION</scope>
</reference>
<keyword evidence="1" id="KW-1185">Reference proteome</keyword>
<accession>A0A915J947</accession>
<evidence type="ECO:0000313" key="1">
    <source>
        <dbReference type="Proteomes" id="UP000887565"/>
    </source>
</evidence>
<dbReference type="Proteomes" id="UP000887565">
    <property type="component" value="Unplaced"/>
</dbReference>
<sequence>MNLKSFFLNSSFESRMLSIEEEMRQNGLANIKNRPRMSIIFASPPKNISKISIGFEKLKPAPPPPPPCNASSPP</sequence>
<organism evidence="1 2">
    <name type="scientific">Romanomermis culicivorax</name>
    <name type="common">Nematode worm</name>
    <dbReference type="NCBI Taxonomy" id="13658"/>
    <lineage>
        <taxon>Eukaryota</taxon>
        <taxon>Metazoa</taxon>
        <taxon>Ecdysozoa</taxon>
        <taxon>Nematoda</taxon>
        <taxon>Enoplea</taxon>
        <taxon>Dorylaimia</taxon>
        <taxon>Mermithida</taxon>
        <taxon>Mermithoidea</taxon>
        <taxon>Mermithidae</taxon>
        <taxon>Romanomermis</taxon>
    </lineage>
</organism>